<dbReference type="KEGG" id="tes:BW730_02100"/>
<feature type="compositionally biased region" description="Low complexity" evidence="1">
    <location>
        <begin position="57"/>
        <end position="68"/>
    </location>
</feature>
<evidence type="ECO:0000256" key="1">
    <source>
        <dbReference type="SAM" id="MobiDB-lite"/>
    </source>
</evidence>
<reference evidence="3" key="1">
    <citation type="submission" date="2017-02" db="EMBL/GenBank/DDBJ databases">
        <title>Tessaracoccus aquaemaris sp. nov., isolated from the intestine of a Korean rockfish, Sebastes schlegelii, in a marine aquaculture pond.</title>
        <authorList>
            <person name="Tak E.J."/>
            <person name="Bae J.-W."/>
        </authorList>
    </citation>
    <scope>NUCLEOTIDE SEQUENCE [LARGE SCALE GENOMIC DNA]</scope>
    <source>
        <strain evidence="3">NSG39</strain>
    </source>
</reference>
<dbReference type="Proteomes" id="UP000188145">
    <property type="component" value="Chromosome"/>
</dbReference>
<organism evidence="2 3">
    <name type="scientific">Tessaracoccus aquimaris</name>
    <dbReference type="NCBI Taxonomy" id="1332264"/>
    <lineage>
        <taxon>Bacteria</taxon>
        <taxon>Bacillati</taxon>
        <taxon>Actinomycetota</taxon>
        <taxon>Actinomycetes</taxon>
        <taxon>Propionibacteriales</taxon>
        <taxon>Propionibacteriaceae</taxon>
        <taxon>Tessaracoccus</taxon>
    </lineage>
</organism>
<dbReference type="EMBL" id="CP019606">
    <property type="protein sequence ID" value="AQP46511.1"/>
    <property type="molecule type" value="Genomic_DNA"/>
</dbReference>
<accession>A0A1Q2CK79</accession>
<feature type="region of interest" description="Disordered" evidence="1">
    <location>
        <begin position="43"/>
        <end position="108"/>
    </location>
</feature>
<keyword evidence="3" id="KW-1185">Reference proteome</keyword>
<sequence length="298" mass="31400">MLPASEIRRRGNRRRATRRTVGVLGACALLAVGGFGIVQATGRQEPGWATPQPVTPTPSISSTASPSAPTSPDPGPTQTPDVTSKPTPTPTDAPGETVKAPTFDNMPTPDQLFIYGDLPGAVKDEFEGQGQSSPSICLSEIPGEPSTILTREMGIEGDEWPTLYVATIFGYDDKAQATAAFDSLRQQSLDCGERLDAQGWRDSRAHESTDEVPFTPPANAPDARFANVLAAGLPAGDASLELGQWVDVVIIQTDSRVLFLSQAFEGQDYNCSLSPDDGDGAQCPALKAADAMAERLAG</sequence>
<evidence type="ECO:0000313" key="3">
    <source>
        <dbReference type="Proteomes" id="UP000188145"/>
    </source>
</evidence>
<dbReference type="AlphaFoldDB" id="A0A1Q2CK79"/>
<evidence type="ECO:0000313" key="2">
    <source>
        <dbReference type="EMBL" id="AQP46511.1"/>
    </source>
</evidence>
<proteinExistence type="predicted"/>
<gene>
    <name evidence="2" type="ORF">BW730_02100</name>
</gene>
<protein>
    <submittedName>
        <fullName evidence="2">Uncharacterized protein</fullName>
    </submittedName>
</protein>
<dbReference type="OrthoDB" id="3728713at2"/>
<name>A0A1Q2CK79_9ACTN</name>
<dbReference type="RefSeq" id="WP_077684813.1">
    <property type="nucleotide sequence ID" value="NZ_CP019606.1"/>
</dbReference>